<dbReference type="EMBL" id="JAPFFM010000003">
    <property type="protein sequence ID" value="KAJ6769099.1"/>
    <property type="molecule type" value="Genomic_DNA"/>
</dbReference>
<proteinExistence type="predicted"/>
<reference evidence="1" key="1">
    <citation type="submission" date="2022-11" db="EMBL/GenBank/DDBJ databases">
        <authorList>
            <person name="Hyden B.L."/>
            <person name="Feng K."/>
            <person name="Yates T."/>
            <person name="Jawdy S."/>
            <person name="Smart L.B."/>
            <person name="Muchero W."/>
        </authorList>
    </citation>
    <scope>NUCLEOTIDE SEQUENCE</scope>
    <source>
        <tissue evidence="1">Shoot tip</tissue>
    </source>
</reference>
<protein>
    <submittedName>
        <fullName evidence="1">Uncharacterized protein</fullName>
    </submittedName>
</protein>
<keyword evidence="2" id="KW-1185">Reference proteome</keyword>
<gene>
    <name evidence="1" type="ORF">OIU74_022709</name>
</gene>
<sequence length="111" mass="12350">MPSIIRSHDYENMLEDTLHMEYSRRPDMSDGLFPGISVGYPMWESCPIFSSKPKKEEKVGLAEAITSSMLSTVLNAIPSSEAIDNVEVFDIAQLSWLLTGSTVEQIQLHGC</sequence>
<reference evidence="1" key="2">
    <citation type="journal article" date="2023" name="Int. J. Mol. Sci.">
        <title>De Novo Assembly and Annotation of 11 Diverse Shrub Willow (Salix) Genomes Reveals Novel Gene Organization in Sex-Linked Regions.</title>
        <authorList>
            <person name="Hyden B."/>
            <person name="Feng K."/>
            <person name="Yates T.B."/>
            <person name="Jawdy S."/>
            <person name="Cereghino C."/>
            <person name="Smart L.B."/>
            <person name="Muchero W."/>
        </authorList>
    </citation>
    <scope>NUCLEOTIDE SEQUENCE</scope>
    <source>
        <tissue evidence="1">Shoot tip</tissue>
    </source>
</reference>
<dbReference type="AlphaFoldDB" id="A0A9Q0WL42"/>
<evidence type="ECO:0000313" key="1">
    <source>
        <dbReference type="EMBL" id="KAJ6769099.1"/>
    </source>
</evidence>
<evidence type="ECO:0000313" key="2">
    <source>
        <dbReference type="Proteomes" id="UP001151752"/>
    </source>
</evidence>
<comment type="caution">
    <text evidence="1">The sequence shown here is derived from an EMBL/GenBank/DDBJ whole genome shotgun (WGS) entry which is preliminary data.</text>
</comment>
<dbReference type="Proteomes" id="UP001151752">
    <property type="component" value="Chromosome 8"/>
</dbReference>
<name>A0A9Q0WL42_9ROSI</name>
<organism evidence="1 2">
    <name type="scientific">Salix koriyanagi</name>
    <dbReference type="NCBI Taxonomy" id="2511006"/>
    <lineage>
        <taxon>Eukaryota</taxon>
        <taxon>Viridiplantae</taxon>
        <taxon>Streptophyta</taxon>
        <taxon>Embryophyta</taxon>
        <taxon>Tracheophyta</taxon>
        <taxon>Spermatophyta</taxon>
        <taxon>Magnoliopsida</taxon>
        <taxon>eudicotyledons</taxon>
        <taxon>Gunneridae</taxon>
        <taxon>Pentapetalae</taxon>
        <taxon>rosids</taxon>
        <taxon>fabids</taxon>
        <taxon>Malpighiales</taxon>
        <taxon>Salicaceae</taxon>
        <taxon>Saliceae</taxon>
        <taxon>Salix</taxon>
    </lineage>
</organism>
<accession>A0A9Q0WL42</accession>